<dbReference type="InterPro" id="IPR000792">
    <property type="entry name" value="Tscrpt_reg_LuxR_C"/>
</dbReference>
<dbReference type="InterPro" id="IPR016032">
    <property type="entry name" value="Sig_transdc_resp-reg_C-effctor"/>
</dbReference>
<keyword evidence="3" id="KW-1185">Reference proteome</keyword>
<dbReference type="InterPro" id="IPR036388">
    <property type="entry name" value="WH-like_DNA-bd_sf"/>
</dbReference>
<feature type="domain" description="PAS" evidence="1">
    <location>
        <begin position="54"/>
        <end position="109"/>
    </location>
</feature>
<dbReference type="RefSeq" id="WP_236650070.1">
    <property type="nucleotide sequence ID" value="NZ_BAAABQ010000006.1"/>
</dbReference>
<sequence>MGQSQVMEETRQDVAHGGALSAEQGQSIARATAGYLGGYEHIFKSFFERYGMCMAILDARLRIQEANTDFLQQFGITSTGLQGKALFEFFHPSVKQHLLRQFGRLTENHRTRFTDRVVALPPGGRPAFAGELTGIAVHGDAHRISNIIVFIKPERSQGDSQAVVPQSKKLLTELDARILEGVAVGTGTVRLATSLYLSRQGVEYHVSTMLRKFKVPNRAALVSKSYSMGILTVGAWPPHVPAEYIK</sequence>
<comment type="caution">
    <text evidence="2">The sequence shown here is derived from an EMBL/GenBank/DDBJ whole genome shotgun (WGS) entry which is preliminary data.</text>
</comment>
<dbReference type="Gene3D" id="1.10.10.10">
    <property type="entry name" value="Winged helix-like DNA-binding domain superfamily/Winged helix DNA-binding domain"/>
    <property type="match status" value="1"/>
</dbReference>
<proteinExistence type="predicted"/>
<dbReference type="Gene3D" id="3.30.450.20">
    <property type="entry name" value="PAS domain"/>
    <property type="match status" value="1"/>
</dbReference>
<gene>
    <name evidence="2" type="ORF">BC739_002325</name>
</gene>
<dbReference type="EMBL" id="JACJID010000002">
    <property type="protein sequence ID" value="MBA8925126.1"/>
    <property type="molecule type" value="Genomic_DNA"/>
</dbReference>
<evidence type="ECO:0000313" key="3">
    <source>
        <dbReference type="Proteomes" id="UP000517916"/>
    </source>
</evidence>
<dbReference type="InterPro" id="IPR013656">
    <property type="entry name" value="PAS_4"/>
</dbReference>
<organism evidence="2 3">
    <name type="scientific">Kutzneria viridogrisea</name>
    <dbReference type="NCBI Taxonomy" id="47990"/>
    <lineage>
        <taxon>Bacteria</taxon>
        <taxon>Bacillati</taxon>
        <taxon>Actinomycetota</taxon>
        <taxon>Actinomycetes</taxon>
        <taxon>Pseudonocardiales</taxon>
        <taxon>Pseudonocardiaceae</taxon>
        <taxon>Kutzneria</taxon>
    </lineage>
</organism>
<dbReference type="SUPFAM" id="SSF55785">
    <property type="entry name" value="PYP-like sensor domain (PAS domain)"/>
    <property type="match status" value="1"/>
</dbReference>
<evidence type="ECO:0000259" key="1">
    <source>
        <dbReference type="PROSITE" id="PS50112"/>
    </source>
</evidence>
<dbReference type="CDD" id="cd00130">
    <property type="entry name" value="PAS"/>
    <property type="match status" value="1"/>
</dbReference>
<name>A0ABR6BE38_9PSEU</name>
<protein>
    <submittedName>
        <fullName evidence="2">PAS domain S-box-containing protein</fullName>
    </submittedName>
</protein>
<dbReference type="SUPFAM" id="SSF46894">
    <property type="entry name" value="C-terminal effector domain of the bipartite response regulators"/>
    <property type="match status" value="1"/>
</dbReference>
<accession>A0ABR6BE38</accession>
<dbReference type="InterPro" id="IPR035965">
    <property type="entry name" value="PAS-like_dom_sf"/>
</dbReference>
<dbReference type="SMART" id="SM00421">
    <property type="entry name" value="HTH_LUXR"/>
    <property type="match status" value="1"/>
</dbReference>
<dbReference type="PROSITE" id="PS50112">
    <property type="entry name" value="PAS"/>
    <property type="match status" value="1"/>
</dbReference>
<reference evidence="2 3" key="1">
    <citation type="submission" date="2020-08" db="EMBL/GenBank/DDBJ databases">
        <title>Genomic Encyclopedia of Archaeal and Bacterial Type Strains, Phase II (KMG-II): from individual species to whole genera.</title>
        <authorList>
            <person name="Goeker M."/>
        </authorList>
    </citation>
    <scope>NUCLEOTIDE SEQUENCE [LARGE SCALE GENOMIC DNA]</scope>
    <source>
        <strain evidence="2 3">DSM 43850</strain>
    </source>
</reference>
<dbReference type="Pfam" id="PF08448">
    <property type="entry name" value="PAS_4"/>
    <property type="match status" value="1"/>
</dbReference>
<dbReference type="Pfam" id="PF00196">
    <property type="entry name" value="GerE"/>
    <property type="match status" value="1"/>
</dbReference>
<dbReference type="InterPro" id="IPR000014">
    <property type="entry name" value="PAS"/>
</dbReference>
<evidence type="ECO:0000313" key="2">
    <source>
        <dbReference type="EMBL" id="MBA8925126.1"/>
    </source>
</evidence>
<dbReference type="Proteomes" id="UP000517916">
    <property type="component" value="Unassembled WGS sequence"/>
</dbReference>
<dbReference type="NCBIfam" id="TIGR00229">
    <property type="entry name" value="sensory_box"/>
    <property type="match status" value="1"/>
</dbReference>